<evidence type="ECO:0000313" key="1">
    <source>
        <dbReference type="EMBL" id="CAG8629336.1"/>
    </source>
</evidence>
<proteinExistence type="predicted"/>
<dbReference type="OrthoDB" id="2480731at2759"/>
<dbReference type="Proteomes" id="UP000789570">
    <property type="component" value="Unassembled WGS sequence"/>
</dbReference>
<name>A0A9N9GW14_9GLOM</name>
<protein>
    <submittedName>
        <fullName evidence="1">3802_t:CDS:1</fullName>
    </submittedName>
</protein>
<evidence type="ECO:0000313" key="2">
    <source>
        <dbReference type="Proteomes" id="UP000789570"/>
    </source>
</evidence>
<gene>
    <name evidence="1" type="ORF">FCALED_LOCUS9978</name>
</gene>
<comment type="caution">
    <text evidence="1">The sequence shown here is derived from an EMBL/GenBank/DDBJ whole genome shotgun (WGS) entry which is preliminary data.</text>
</comment>
<dbReference type="AlphaFoldDB" id="A0A9N9GW14"/>
<organism evidence="1 2">
    <name type="scientific">Funneliformis caledonium</name>
    <dbReference type="NCBI Taxonomy" id="1117310"/>
    <lineage>
        <taxon>Eukaryota</taxon>
        <taxon>Fungi</taxon>
        <taxon>Fungi incertae sedis</taxon>
        <taxon>Mucoromycota</taxon>
        <taxon>Glomeromycotina</taxon>
        <taxon>Glomeromycetes</taxon>
        <taxon>Glomerales</taxon>
        <taxon>Glomeraceae</taxon>
        <taxon>Funneliformis</taxon>
    </lineage>
</organism>
<accession>A0A9N9GW14</accession>
<reference evidence="1" key="1">
    <citation type="submission" date="2021-06" db="EMBL/GenBank/DDBJ databases">
        <authorList>
            <person name="Kallberg Y."/>
            <person name="Tangrot J."/>
            <person name="Rosling A."/>
        </authorList>
    </citation>
    <scope>NUCLEOTIDE SEQUENCE</scope>
    <source>
        <strain evidence="1">UK204</strain>
    </source>
</reference>
<sequence>MQVKSSKNNSTFPNLKYFLPDDEYDSNDFNFLEYDLVKKLDEINMKQNEEIITEFEGSIRSNIAAKELFSEIAKANLRIKSLGKTRYADLKNYLCTHAI</sequence>
<dbReference type="EMBL" id="CAJVPQ010003493">
    <property type="protein sequence ID" value="CAG8629336.1"/>
    <property type="molecule type" value="Genomic_DNA"/>
</dbReference>
<keyword evidence="2" id="KW-1185">Reference proteome</keyword>